<evidence type="ECO:0008006" key="2">
    <source>
        <dbReference type="Google" id="ProtNLM"/>
    </source>
</evidence>
<sequence length="79" mass="9052">MCKRCVMDNTDPDIIFDEKGFCNHYTEAIRELSSFPYNLAKQEKEEELKKIISKIKKKGSKHKKYDCVVGVSGGVDSSY</sequence>
<accession>A0A0F9ARV8</accession>
<dbReference type="AlphaFoldDB" id="A0A0F9ARV8"/>
<feature type="non-terminal residue" evidence="1">
    <location>
        <position position="79"/>
    </location>
</feature>
<dbReference type="Gene3D" id="3.40.50.620">
    <property type="entry name" value="HUPs"/>
    <property type="match status" value="1"/>
</dbReference>
<reference evidence="1" key="1">
    <citation type="journal article" date="2015" name="Nature">
        <title>Complex archaea that bridge the gap between prokaryotes and eukaryotes.</title>
        <authorList>
            <person name="Spang A."/>
            <person name="Saw J.H."/>
            <person name="Jorgensen S.L."/>
            <person name="Zaremba-Niedzwiedzka K."/>
            <person name="Martijn J."/>
            <person name="Lind A.E."/>
            <person name="van Eijk R."/>
            <person name="Schleper C."/>
            <person name="Guy L."/>
            <person name="Ettema T.J."/>
        </authorList>
    </citation>
    <scope>NUCLEOTIDE SEQUENCE</scope>
</reference>
<evidence type="ECO:0000313" key="1">
    <source>
        <dbReference type="EMBL" id="KKL12180.1"/>
    </source>
</evidence>
<organism evidence="1">
    <name type="scientific">marine sediment metagenome</name>
    <dbReference type="NCBI Taxonomy" id="412755"/>
    <lineage>
        <taxon>unclassified sequences</taxon>
        <taxon>metagenomes</taxon>
        <taxon>ecological metagenomes</taxon>
    </lineage>
</organism>
<dbReference type="EMBL" id="LAZR01041363">
    <property type="protein sequence ID" value="KKL12180.1"/>
    <property type="molecule type" value="Genomic_DNA"/>
</dbReference>
<protein>
    <recommendedName>
        <fullName evidence="2">NAD/GMP synthase domain-containing protein</fullName>
    </recommendedName>
</protein>
<name>A0A0F9ARV8_9ZZZZ</name>
<proteinExistence type="predicted"/>
<gene>
    <name evidence="1" type="ORF">LCGC14_2538340</name>
</gene>
<dbReference type="SUPFAM" id="SSF52402">
    <property type="entry name" value="Adenine nucleotide alpha hydrolases-like"/>
    <property type="match status" value="1"/>
</dbReference>
<dbReference type="InterPro" id="IPR014729">
    <property type="entry name" value="Rossmann-like_a/b/a_fold"/>
</dbReference>
<comment type="caution">
    <text evidence="1">The sequence shown here is derived from an EMBL/GenBank/DDBJ whole genome shotgun (WGS) entry which is preliminary data.</text>
</comment>